<protein>
    <submittedName>
        <fullName evidence="2">Uncharacterized protein</fullName>
    </submittedName>
</protein>
<reference evidence="2" key="1">
    <citation type="submission" date="2020-10" db="EMBL/GenBank/DDBJ databases">
        <title>Connecting structure to function with the recovery of over 1000 high-quality activated sludge metagenome-assembled genomes encoding full-length rRNA genes using long-read sequencing.</title>
        <authorList>
            <person name="Singleton C.M."/>
            <person name="Petriglieri F."/>
            <person name="Kristensen J.M."/>
            <person name="Kirkegaard R.H."/>
            <person name="Michaelsen T.Y."/>
            <person name="Andersen M.H."/>
            <person name="Karst S.M."/>
            <person name="Dueholm M.S."/>
            <person name="Nielsen P.H."/>
            <person name="Albertsen M."/>
        </authorList>
    </citation>
    <scope>NUCLEOTIDE SEQUENCE</scope>
    <source>
        <strain evidence="2">Skiv_18-Q3-R9-52_MAXAC.067</strain>
    </source>
</reference>
<keyword evidence="1" id="KW-0812">Transmembrane</keyword>
<evidence type="ECO:0000256" key="1">
    <source>
        <dbReference type="SAM" id="Phobius"/>
    </source>
</evidence>
<keyword evidence="1" id="KW-1133">Transmembrane helix</keyword>
<evidence type="ECO:0000313" key="3">
    <source>
        <dbReference type="Proteomes" id="UP000886657"/>
    </source>
</evidence>
<organism evidence="2 3">
    <name type="scientific">Candidatus Geothrix skivensis</name>
    <dbReference type="NCBI Taxonomy" id="2954439"/>
    <lineage>
        <taxon>Bacteria</taxon>
        <taxon>Pseudomonadati</taxon>
        <taxon>Acidobacteriota</taxon>
        <taxon>Holophagae</taxon>
        <taxon>Holophagales</taxon>
        <taxon>Holophagaceae</taxon>
        <taxon>Geothrix</taxon>
    </lineage>
</organism>
<dbReference type="Proteomes" id="UP000886657">
    <property type="component" value="Unassembled WGS sequence"/>
</dbReference>
<proteinExistence type="predicted"/>
<name>A0A9D7SHP1_9BACT</name>
<dbReference type="EMBL" id="JADKIO010000006">
    <property type="protein sequence ID" value="MBK9796393.1"/>
    <property type="molecule type" value="Genomic_DNA"/>
</dbReference>
<accession>A0A9D7SHP1</accession>
<gene>
    <name evidence="2" type="ORF">IPP58_07825</name>
</gene>
<dbReference type="AlphaFoldDB" id="A0A9D7SHP1"/>
<feature type="transmembrane region" description="Helical" evidence="1">
    <location>
        <begin position="81"/>
        <end position="103"/>
    </location>
</feature>
<sequence length="123" mass="13768">MTFSVDTLVEALRRAYPTSHVRLLPEPAMFLRSNQGRSYTAEGMQIVSLEGALDYAKAYMGGLKERAQATEGFELNPDHPWIIGVFPGSATSSALIFIFGNIIRYGKEAWVEVGFPTYERLEF</sequence>
<comment type="caution">
    <text evidence="2">The sequence shown here is derived from an EMBL/GenBank/DDBJ whole genome shotgun (WGS) entry which is preliminary data.</text>
</comment>
<evidence type="ECO:0000313" key="2">
    <source>
        <dbReference type="EMBL" id="MBK9796393.1"/>
    </source>
</evidence>
<keyword evidence="1" id="KW-0472">Membrane</keyword>